<evidence type="ECO:0000256" key="2">
    <source>
        <dbReference type="ARBA" id="ARBA00023015"/>
    </source>
</evidence>
<comment type="caution">
    <text evidence="7">The sequence shown here is derived from an EMBL/GenBank/DDBJ whole genome shotgun (WGS) entry which is preliminary data.</text>
</comment>
<dbReference type="Pfam" id="PF13693">
    <property type="entry name" value="HTH_35"/>
    <property type="match status" value="1"/>
</dbReference>
<organism evidence="7 8">
    <name type="scientific">Marinobacter halodurans</name>
    <dbReference type="NCBI Taxonomy" id="2528979"/>
    <lineage>
        <taxon>Bacteria</taxon>
        <taxon>Pseudomonadati</taxon>
        <taxon>Pseudomonadota</taxon>
        <taxon>Gammaproteobacteria</taxon>
        <taxon>Pseudomonadales</taxon>
        <taxon>Marinobacteraceae</taxon>
        <taxon>Marinobacter</taxon>
    </lineage>
</organism>
<feature type="region of interest" description="Disordered" evidence="5">
    <location>
        <begin position="79"/>
        <end position="98"/>
    </location>
</feature>
<evidence type="ECO:0000256" key="1">
    <source>
        <dbReference type="ARBA" id="ARBA00006157"/>
    </source>
</evidence>
<dbReference type="SUPFAM" id="SSF47413">
    <property type="entry name" value="lambda repressor-like DNA-binding domains"/>
    <property type="match status" value="1"/>
</dbReference>
<keyword evidence="4" id="KW-0804">Transcription</keyword>
<evidence type="ECO:0000313" key="8">
    <source>
        <dbReference type="Proteomes" id="UP000313645"/>
    </source>
</evidence>
<evidence type="ECO:0000256" key="3">
    <source>
        <dbReference type="ARBA" id="ARBA00023125"/>
    </source>
</evidence>
<dbReference type="Proteomes" id="UP000313645">
    <property type="component" value="Unassembled WGS sequence"/>
</dbReference>
<dbReference type="EMBL" id="SJDL01000004">
    <property type="protein sequence ID" value="TBW58523.1"/>
    <property type="molecule type" value="Genomic_DNA"/>
</dbReference>
<sequence length="98" mass="11197">MTERKGLKKASLEDWHRGDIKSALEKAGWNLSSLSRYHGYGHRNTLQTALRRPWPKGERYIADAIGIDPAEIWPSRYQGKDSIQARKGHRGDVQRKAA</sequence>
<dbReference type="Gene3D" id="1.10.260.40">
    <property type="entry name" value="lambda repressor-like DNA-binding domains"/>
    <property type="match status" value="1"/>
</dbReference>
<evidence type="ECO:0000256" key="4">
    <source>
        <dbReference type="ARBA" id="ARBA00023163"/>
    </source>
</evidence>
<accession>A0ABY1ZSU4</accession>
<feature type="domain" description="Ner winged helix-turn-helix DNA-binding" evidence="6">
    <location>
        <begin position="14"/>
        <end position="81"/>
    </location>
</feature>
<keyword evidence="3" id="KW-0238">DNA-binding</keyword>
<evidence type="ECO:0000313" key="7">
    <source>
        <dbReference type="EMBL" id="TBW58523.1"/>
    </source>
</evidence>
<dbReference type="InterPro" id="IPR038722">
    <property type="entry name" value="Ner_HTH_dom"/>
</dbReference>
<name>A0ABY1ZSU4_9GAMM</name>
<evidence type="ECO:0000256" key="5">
    <source>
        <dbReference type="SAM" id="MobiDB-lite"/>
    </source>
</evidence>
<dbReference type="RefSeq" id="WP_131479223.1">
    <property type="nucleotide sequence ID" value="NZ_SJDL01000004.1"/>
</dbReference>
<keyword evidence="8" id="KW-1185">Reference proteome</keyword>
<protein>
    <submittedName>
        <fullName evidence="7">Transcriptional regulator</fullName>
    </submittedName>
</protein>
<gene>
    <name evidence="7" type="ORF">EZI54_03830</name>
</gene>
<evidence type="ECO:0000259" key="6">
    <source>
        <dbReference type="Pfam" id="PF13693"/>
    </source>
</evidence>
<proteinExistence type="inferred from homology"/>
<keyword evidence="2" id="KW-0805">Transcription regulation</keyword>
<comment type="similarity">
    <text evidence="1">Belongs to the ner transcriptional regulatory family.</text>
</comment>
<dbReference type="InterPro" id="IPR010982">
    <property type="entry name" value="Lambda_DNA-bd_dom_sf"/>
</dbReference>
<reference evidence="7 8" key="1">
    <citation type="submission" date="2019-02" db="EMBL/GenBank/DDBJ databases">
        <title>Marinobacter halodurans sp. nov., a marine bacterium isolated from sea tidal flat.</title>
        <authorList>
            <person name="Yoo Y."/>
            <person name="Lee D.W."/>
            <person name="Kim B.S."/>
            <person name="Kim J.-J."/>
        </authorList>
    </citation>
    <scope>NUCLEOTIDE SEQUENCE [LARGE SCALE GENOMIC DNA]</scope>
    <source>
        <strain evidence="7 8">YJ-S3-2</strain>
    </source>
</reference>